<evidence type="ECO:0000256" key="1">
    <source>
        <dbReference type="ARBA" id="ARBA00005703"/>
    </source>
</evidence>
<dbReference type="OrthoDB" id="70224at2759"/>
<dbReference type="AlphaFoldDB" id="B6JZU9"/>
<keyword evidence="3" id="KW-0436">Ligase</keyword>
<gene>
    <name evidence="4" type="primary">ppc1</name>
    <name evidence="3" type="ORF">SJAG_01139</name>
</gene>
<dbReference type="InterPro" id="IPR035929">
    <property type="entry name" value="CoaB-like_sf"/>
</dbReference>
<accession>B6JZU9</accession>
<dbReference type="eggNOG" id="KOG2728">
    <property type="taxonomic scope" value="Eukaryota"/>
</dbReference>
<feature type="domain" description="DNA/pantothenate metabolism flavoprotein C-terminal" evidence="2">
    <location>
        <begin position="182"/>
        <end position="283"/>
    </location>
</feature>
<reference evidence="3 5" key="1">
    <citation type="journal article" date="2011" name="Science">
        <title>Comparative functional genomics of the fission yeasts.</title>
        <authorList>
            <person name="Rhind N."/>
            <person name="Chen Z."/>
            <person name="Yassour M."/>
            <person name="Thompson D.A."/>
            <person name="Haas B.J."/>
            <person name="Habib N."/>
            <person name="Wapinski I."/>
            <person name="Roy S."/>
            <person name="Lin M.F."/>
            <person name="Heiman D.I."/>
            <person name="Young S.K."/>
            <person name="Furuya K."/>
            <person name="Guo Y."/>
            <person name="Pidoux A."/>
            <person name="Chen H.M."/>
            <person name="Robbertse B."/>
            <person name="Goldberg J.M."/>
            <person name="Aoki K."/>
            <person name="Bayne E.H."/>
            <person name="Berlin A.M."/>
            <person name="Desjardins C.A."/>
            <person name="Dobbs E."/>
            <person name="Dukaj L."/>
            <person name="Fan L."/>
            <person name="FitzGerald M.G."/>
            <person name="French C."/>
            <person name="Gujja S."/>
            <person name="Hansen K."/>
            <person name="Keifenheim D."/>
            <person name="Levin J.Z."/>
            <person name="Mosher R.A."/>
            <person name="Mueller C.A."/>
            <person name="Pfiffner J."/>
            <person name="Priest M."/>
            <person name="Russ C."/>
            <person name="Smialowska A."/>
            <person name="Swoboda P."/>
            <person name="Sykes S.M."/>
            <person name="Vaughn M."/>
            <person name="Vengrova S."/>
            <person name="Yoder R."/>
            <person name="Zeng Q."/>
            <person name="Allshire R."/>
            <person name="Baulcombe D."/>
            <person name="Birren B.W."/>
            <person name="Brown W."/>
            <person name="Ekwall K."/>
            <person name="Kellis M."/>
            <person name="Leatherwood J."/>
            <person name="Levin H."/>
            <person name="Margalit H."/>
            <person name="Martienssen R."/>
            <person name="Nieduszynski C.A."/>
            <person name="Spatafora J.W."/>
            <person name="Friedman N."/>
            <person name="Dalgaard J.Z."/>
            <person name="Baumann P."/>
            <person name="Niki H."/>
            <person name="Regev A."/>
            <person name="Nusbaum C."/>
        </authorList>
    </citation>
    <scope>NUCLEOTIDE SEQUENCE [LARGE SCALE GENOMIC DNA]</scope>
    <source>
        <strain evidence="5">yFS275 / FY16936</strain>
    </source>
</reference>
<evidence type="ECO:0000313" key="5">
    <source>
        <dbReference type="Proteomes" id="UP000001744"/>
    </source>
</evidence>
<dbReference type="GO" id="GO:0005634">
    <property type="term" value="C:nucleus"/>
    <property type="evidence" value="ECO:0000318"/>
    <property type="project" value="GO_Central"/>
</dbReference>
<dbReference type="Proteomes" id="UP000001744">
    <property type="component" value="Unassembled WGS sequence"/>
</dbReference>
<sequence length="326" mass="37121">MSTLQTDAAAIEQSIKEDHAKQFFVDHPAPASLDAVVQRVTDFLAKQDEKRRVVLVTSGGTMVPLERNTVRFIDNFSAGSRGAVSAEQFCQLGYSVIFLHRTFSLLPYTRRLEKPWTELFEKDSSSSLGDAGHRWIMKSEFSERVTSTLNEMDVVQSNNQLLCVPFVTLDEYVWYLRSIACCMSKLDGRALFYLAAAVSDFHLPPDKMSEHKIQSGEDSLEISMKPVPKFLRHLVDIWAPQASIISFKLETDESLLIKKARAALLRYSHQLVVANLLHTRKRTVAFVTLDAVEWVTLSDEELKRGVEIEQYIVRRAMDMHTARLQH</sequence>
<dbReference type="GO" id="GO:1990181">
    <property type="term" value="P:acetyl-CoA biosynthetic process from pantothenate"/>
    <property type="evidence" value="ECO:0007669"/>
    <property type="project" value="EnsemblFungi"/>
</dbReference>
<dbReference type="Gene3D" id="3.40.50.10300">
    <property type="entry name" value="CoaB-like"/>
    <property type="match status" value="1"/>
</dbReference>
<evidence type="ECO:0000313" key="3">
    <source>
        <dbReference type="EMBL" id="EEB06099.1"/>
    </source>
</evidence>
<dbReference type="InterPro" id="IPR007085">
    <property type="entry name" value="DNA/pantothenate-metab_flavo_C"/>
</dbReference>
<dbReference type="SUPFAM" id="SSF102645">
    <property type="entry name" value="CoaB-like"/>
    <property type="match status" value="1"/>
</dbReference>
<dbReference type="EMBL" id="KE651168">
    <property type="protein sequence ID" value="EEB06099.1"/>
    <property type="molecule type" value="Genomic_DNA"/>
</dbReference>
<dbReference type="VEuPathDB" id="FungiDB:SJAG_01139"/>
<dbReference type="OMA" id="LERYQHH"/>
<proteinExistence type="inferred from homology"/>
<evidence type="ECO:0000259" key="2">
    <source>
        <dbReference type="Pfam" id="PF04127"/>
    </source>
</evidence>
<dbReference type="GO" id="GO:0005737">
    <property type="term" value="C:cytoplasm"/>
    <property type="evidence" value="ECO:0000318"/>
    <property type="project" value="GO_Central"/>
</dbReference>
<dbReference type="PANTHER" id="PTHR12290">
    <property type="entry name" value="CORNICHON-RELATED"/>
    <property type="match status" value="1"/>
</dbReference>
<dbReference type="Pfam" id="PF04127">
    <property type="entry name" value="DFP"/>
    <property type="match status" value="2"/>
</dbReference>
<feature type="domain" description="DNA/pantothenate metabolism flavoprotein C-terminal" evidence="2">
    <location>
        <begin position="52"/>
        <end position="100"/>
    </location>
</feature>
<dbReference type="HOGENOM" id="CLU_042326_1_0_1"/>
<dbReference type="RefSeq" id="XP_002172392.1">
    <property type="nucleotide sequence ID" value="XM_002172356.2"/>
</dbReference>
<name>B6JZU9_SCHJY</name>
<dbReference type="GeneID" id="7047395"/>
<protein>
    <submittedName>
        <fullName evidence="3">Phosphopantothenate-cysteine ligase</fullName>
    </submittedName>
</protein>
<organism evidence="3 5">
    <name type="scientific">Schizosaccharomyces japonicus (strain yFS275 / FY16936)</name>
    <name type="common">Fission yeast</name>
    <dbReference type="NCBI Taxonomy" id="402676"/>
    <lineage>
        <taxon>Eukaryota</taxon>
        <taxon>Fungi</taxon>
        <taxon>Dikarya</taxon>
        <taxon>Ascomycota</taxon>
        <taxon>Taphrinomycotina</taxon>
        <taxon>Schizosaccharomycetes</taxon>
        <taxon>Schizosaccharomycetales</taxon>
        <taxon>Schizosaccharomycetaceae</taxon>
        <taxon>Schizosaccharomyces</taxon>
    </lineage>
</organism>
<dbReference type="STRING" id="402676.B6JZU9"/>
<keyword evidence="5" id="KW-1185">Reference proteome</keyword>
<dbReference type="JaponicusDB" id="SJAG_01139">
    <property type="gene designation" value="ppc1"/>
</dbReference>
<dbReference type="GO" id="GO:0015937">
    <property type="term" value="P:coenzyme A biosynthetic process"/>
    <property type="evidence" value="ECO:0000318"/>
    <property type="project" value="GO_Central"/>
</dbReference>
<dbReference type="GO" id="GO:0004632">
    <property type="term" value="F:phosphopantothenate--cysteine ligase activity"/>
    <property type="evidence" value="ECO:0000318"/>
    <property type="project" value="GO_Central"/>
</dbReference>
<comment type="similarity">
    <text evidence="1">Belongs to the PPC synthetase family.</text>
</comment>
<evidence type="ECO:0000313" key="4">
    <source>
        <dbReference type="JaponicusDB" id="SJAG_01139"/>
    </source>
</evidence>